<evidence type="ECO:0000313" key="2">
    <source>
        <dbReference type="Proteomes" id="UP000276834"/>
    </source>
</evidence>
<dbReference type="Proteomes" id="UP000276834">
    <property type="component" value="Unassembled WGS sequence"/>
</dbReference>
<comment type="caution">
    <text evidence="1">The sequence shown here is derived from an EMBL/GenBank/DDBJ whole genome shotgun (WGS) entry which is preliminary data.</text>
</comment>
<dbReference type="AlphaFoldDB" id="A0A3L8SI76"/>
<protein>
    <submittedName>
        <fullName evidence="1">Uncharacterized protein</fullName>
    </submittedName>
</protein>
<keyword evidence="2" id="KW-1185">Reference proteome</keyword>
<reference evidence="1 2" key="1">
    <citation type="journal article" date="2018" name="Proc. R. Soc. B">
        <title>A non-coding region near Follistatin controls head colour polymorphism in the Gouldian finch.</title>
        <authorList>
            <person name="Toomey M.B."/>
            <person name="Marques C.I."/>
            <person name="Andrade P."/>
            <person name="Araujo P.M."/>
            <person name="Sabatino S."/>
            <person name="Gazda M.A."/>
            <person name="Afonso S."/>
            <person name="Lopes R.J."/>
            <person name="Corbo J.C."/>
            <person name="Carneiro M."/>
        </authorList>
    </citation>
    <scope>NUCLEOTIDE SEQUENCE [LARGE SCALE GENOMIC DNA]</scope>
    <source>
        <strain evidence="1">Red01</strain>
        <tissue evidence="1">Muscle</tissue>
    </source>
</reference>
<organism evidence="1 2">
    <name type="scientific">Chloebia gouldiae</name>
    <name type="common">Gouldian finch</name>
    <name type="synonym">Erythrura gouldiae</name>
    <dbReference type="NCBI Taxonomy" id="44316"/>
    <lineage>
        <taxon>Eukaryota</taxon>
        <taxon>Metazoa</taxon>
        <taxon>Chordata</taxon>
        <taxon>Craniata</taxon>
        <taxon>Vertebrata</taxon>
        <taxon>Euteleostomi</taxon>
        <taxon>Archelosauria</taxon>
        <taxon>Archosauria</taxon>
        <taxon>Dinosauria</taxon>
        <taxon>Saurischia</taxon>
        <taxon>Theropoda</taxon>
        <taxon>Coelurosauria</taxon>
        <taxon>Aves</taxon>
        <taxon>Neognathae</taxon>
        <taxon>Neoaves</taxon>
        <taxon>Telluraves</taxon>
        <taxon>Australaves</taxon>
        <taxon>Passeriformes</taxon>
        <taxon>Passeroidea</taxon>
        <taxon>Passeridae</taxon>
        <taxon>Chloebia</taxon>
    </lineage>
</organism>
<feature type="non-terminal residue" evidence="1">
    <location>
        <position position="131"/>
    </location>
</feature>
<sequence>MMWSAEHRGCTIPSPPGDPKFIQPVDTPLHAWVIYCTMQEPGLVPLPLSPSAAGVYRTHSLPLPFPKHGGNKPFTQGAFHSPGLSLHIPRGAGRAQPLLGEHGLKEELCQPPAASTLCLDPDGLRGRTALP</sequence>
<name>A0A3L8SI76_CHLGU</name>
<accession>A0A3L8SI76</accession>
<dbReference type="EMBL" id="QUSF01000019">
    <property type="protein sequence ID" value="RLW02119.1"/>
    <property type="molecule type" value="Genomic_DNA"/>
</dbReference>
<proteinExistence type="predicted"/>
<evidence type="ECO:0000313" key="1">
    <source>
        <dbReference type="EMBL" id="RLW02119.1"/>
    </source>
</evidence>
<gene>
    <name evidence="1" type="ORF">DV515_00007460</name>
</gene>